<proteinExistence type="predicted"/>
<keyword evidence="2" id="KW-1185">Reference proteome</keyword>
<protein>
    <submittedName>
        <fullName evidence="1">DUF433 domain-containing protein</fullName>
    </submittedName>
</protein>
<reference evidence="1 2" key="1">
    <citation type="journal article" date="2020" name="ISME J.">
        <title>Comparative genomics reveals insights into cyanobacterial evolution and habitat adaptation.</title>
        <authorList>
            <person name="Chen M.Y."/>
            <person name="Teng W.K."/>
            <person name="Zhao L."/>
            <person name="Hu C.X."/>
            <person name="Zhou Y.K."/>
            <person name="Han B.P."/>
            <person name="Song L.R."/>
            <person name="Shu W.S."/>
        </authorList>
    </citation>
    <scope>NUCLEOTIDE SEQUENCE [LARGE SCALE GENOMIC DNA]</scope>
    <source>
        <strain evidence="1 2">FACHB-130</strain>
    </source>
</reference>
<dbReference type="EMBL" id="JACJTB010000020">
    <property type="protein sequence ID" value="MBD2595785.1"/>
    <property type="molecule type" value="Genomic_DNA"/>
</dbReference>
<dbReference type="Pfam" id="PF04255">
    <property type="entry name" value="DUF433"/>
    <property type="match status" value="1"/>
</dbReference>
<organism evidence="1 2">
    <name type="scientific">Nostoc spongiaeforme FACHB-130</name>
    <dbReference type="NCBI Taxonomy" id="1357510"/>
    <lineage>
        <taxon>Bacteria</taxon>
        <taxon>Bacillati</taxon>
        <taxon>Cyanobacteriota</taxon>
        <taxon>Cyanophyceae</taxon>
        <taxon>Nostocales</taxon>
        <taxon>Nostocaceae</taxon>
        <taxon>Nostoc</taxon>
    </lineage>
</organism>
<dbReference type="PANTHER" id="PTHR34849">
    <property type="entry name" value="SSL5025 PROTEIN"/>
    <property type="match status" value="1"/>
</dbReference>
<dbReference type="InterPro" id="IPR036388">
    <property type="entry name" value="WH-like_DNA-bd_sf"/>
</dbReference>
<sequence>MTRQEIEEQLLGLSLADKADIIQSLTKNLSTSGRGITKTPGVCGGEACIAGTRIAIWLLVEAQQLGINEAQLLQDYPHITAADLVNAWAYADAYPEEITAAIRANNEAA</sequence>
<gene>
    <name evidence="1" type="ORF">H6G74_15815</name>
</gene>
<dbReference type="InterPro" id="IPR007367">
    <property type="entry name" value="DUF433"/>
</dbReference>
<accession>A0ABR8FWI1</accession>
<evidence type="ECO:0000313" key="2">
    <source>
        <dbReference type="Proteomes" id="UP000603457"/>
    </source>
</evidence>
<dbReference type="SUPFAM" id="SSF46689">
    <property type="entry name" value="Homeodomain-like"/>
    <property type="match status" value="1"/>
</dbReference>
<dbReference type="InterPro" id="IPR009057">
    <property type="entry name" value="Homeodomain-like_sf"/>
</dbReference>
<dbReference type="Proteomes" id="UP000603457">
    <property type="component" value="Unassembled WGS sequence"/>
</dbReference>
<dbReference type="PANTHER" id="PTHR34849:SF4">
    <property type="entry name" value="SLR1209 PROTEIN"/>
    <property type="match status" value="1"/>
</dbReference>
<evidence type="ECO:0000313" key="1">
    <source>
        <dbReference type="EMBL" id="MBD2595785.1"/>
    </source>
</evidence>
<comment type="caution">
    <text evidence="1">The sequence shown here is derived from an EMBL/GenBank/DDBJ whole genome shotgun (WGS) entry which is preliminary data.</text>
</comment>
<name>A0ABR8FWI1_9NOSO</name>
<dbReference type="Gene3D" id="1.10.10.10">
    <property type="entry name" value="Winged helix-like DNA-binding domain superfamily/Winged helix DNA-binding domain"/>
    <property type="match status" value="1"/>
</dbReference>
<dbReference type="RefSeq" id="WP_190681178.1">
    <property type="nucleotide sequence ID" value="NZ_JACJTB010000020.1"/>
</dbReference>